<dbReference type="RefSeq" id="WP_207575872.1">
    <property type="nucleotide sequence ID" value="NZ_JAFNME010000029.1"/>
</dbReference>
<evidence type="ECO:0000313" key="2">
    <source>
        <dbReference type="Proteomes" id="UP000664731"/>
    </source>
</evidence>
<dbReference type="EMBL" id="JAFNME010000029">
    <property type="protein sequence ID" value="MBO1250475.1"/>
    <property type="molecule type" value="Genomic_DNA"/>
</dbReference>
<organism evidence="1 2">
    <name type="scientific">Comamonas denitrificans</name>
    <dbReference type="NCBI Taxonomy" id="117506"/>
    <lineage>
        <taxon>Bacteria</taxon>
        <taxon>Pseudomonadati</taxon>
        <taxon>Pseudomonadota</taxon>
        <taxon>Betaproteobacteria</taxon>
        <taxon>Burkholderiales</taxon>
        <taxon>Comamonadaceae</taxon>
        <taxon>Comamonas</taxon>
    </lineage>
</organism>
<accession>A0A939GWQ2</accession>
<sequence>MNTNVVEIVKWKSASGVTDRATIDAAQALVPDLKTVGGFIEKTLYKNGDEWVDIYYWETIEDAQLSNERMAGKASLGKLFSLVQPESVSITVMRKA</sequence>
<evidence type="ECO:0000313" key="1">
    <source>
        <dbReference type="EMBL" id="MBO1250475.1"/>
    </source>
</evidence>
<gene>
    <name evidence="1" type="ORF">J1777_11670</name>
</gene>
<proteinExistence type="predicted"/>
<dbReference type="AlphaFoldDB" id="A0A939GWQ2"/>
<keyword evidence="2" id="KW-1185">Reference proteome</keyword>
<dbReference type="Proteomes" id="UP000664731">
    <property type="component" value="Unassembled WGS sequence"/>
</dbReference>
<name>A0A939GWQ2_9BURK</name>
<comment type="caution">
    <text evidence="1">The sequence shown here is derived from an EMBL/GenBank/DDBJ whole genome shotgun (WGS) entry which is preliminary data.</text>
</comment>
<evidence type="ECO:0008006" key="3">
    <source>
        <dbReference type="Google" id="ProtNLM"/>
    </source>
</evidence>
<protein>
    <recommendedName>
        <fullName evidence="3">ABM domain-containing protein</fullName>
    </recommendedName>
</protein>
<reference evidence="1" key="1">
    <citation type="submission" date="2021-03" db="EMBL/GenBank/DDBJ databases">
        <title>Comamonas denitrificans.</title>
        <authorList>
            <person name="Finster K."/>
        </authorList>
    </citation>
    <scope>NUCLEOTIDE SEQUENCE</scope>
    <source>
        <strain evidence="1">MM2021_4</strain>
    </source>
</reference>